<evidence type="ECO:0000256" key="2">
    <source>
        <dbReference type="ARBA" id="ARBA00004742"/>
    </source>
</evidence>
<organism evidence="15 16">
    <name type="scientific">Hucho hucho</name>
    <name type="common">huchen</name>
    <dbReference type="NCBI Taxonomy" id="62062"/>
    <lineage>
        <taxon>Eukaryota</taxon>
        <taxon>Metazoa</taxon>
        <taxon>Chordata</taxon>
        <taxon>Craniata</taxon>
        <taxon>Vertebrata</taxon>
        <taxon>Euteleostomi</taxon>
        <taxon>Actinopterygii</taxon>
        <taxon>Neopterygii</taxon>
        <taxon>Teleostei</taxon>
        <taxon>Protacanthopterygii</taxon>
        <taxon>Salmoniformes</taxon>
        <taxon>Salmonidae</taxon>
        <taxon>Salmoninae</taxon>
        <taxon>Hucho</taxon>
    </lineage>
</organism>
<evidence type="ECO:0000256" key="12">
    <source>
        <dbReference type="PIRSR" id="PIRSR000905-2"/>
    </source>
</evidence>
<feature type="transmembrane region" description="Helical" evidence="13">
    <location>
        <begin position="148"/>
        <end position="167"/>
    </location>
</feature>
<feature type="transmembrane region" description="Helical" evidence="13">
    <location>
        <begin position="198"/>
        <end position="218"/>
    </location>
</feature>
<evidence type="ECO:0000256" key="5">
    <source>
        <dbReference type="ARBA" id="ARBA00022692"/>
    </source>
</evidence>
<dbReference type="AlphaFoldDB" id="A0A4W5KW63"/>
<feature type="transmembrane region" description="Helical" evidence="13">
    <location>
        <begin position="173"/>
        <end position="191"/>
    </location>
</feature>
<dbReference type="InterPro" id="IPR016275">
    <property type="entry name" value="Glucose-6-phosphatase"/>
</dbReference>
<evidence type="ECO:0000256" key="3">
    <source>
        <dbReference type="ARBA" id="ARBA00009266"/>
    </source>
</evidence>
<dbReference type="InterPro" id="IPR000326">
    <property type="entry name" value="PAP2/HPO"/>
</dbReference>
<comment type="similarity">
    <text evidence="3 10">Belongs to the glucose-6-phosphatase family.</text>
</comment>
<evidence type="ECO:0000259" key="14">
    <source>
        <dbReference type="SMART" id="SM00014"/>
    </source>
</evidence>
<reference evidence="15" key="3">
    <citation type="submission" date="2025-09" db="UniProtKB">
        <authorList>
            <consortium name="Ensembl"/>
        </authorList>
    </citation>
    <scope>IDENTIFICATION</scope>
</reference>
<dbReference type="PIRSF" id="PIRSF000905">
    <property type="entry name" value="Glucose-6-phosphatase"/>
    <property type="match status" value="1"/>
</dbReference>
<feature type="domain" description="Phosphatidic acid phosphatase type 2/haloperoxidase" evidence="14">
    <location>
        <begin position="54"/>
        <end position="188"/>
    </location>
</feature>
<dbReference type="GeneTree" id="ENSGT00950000183150"/>
<proteinExistence type="inferred from homology"/>
<evidence type="ECO:0000256" key="9">
    <source>
        <dbReference type="ARBA" id="ARBA00023136"/>
    </source>
</evidence>
<keyword evidence="4 10" id="KW-0312">Gluconeogenesis</keyword>
<dbReference type="UniPathway" id="UPA00138"/>
<keyword evidence="16" id="KW-1185">Reference proteome</keyword>
<dbReference type="PANTHER" id="PTHR12591">
    <property type="entry name" value="GLUCOSE-6-PHOSPHATASE"/>
    <property type="match status" value="1"/>
</dbReference>
<protein>
    <recommendedName>
        <fullName evidence="10">Glucose-6-phosphatase</fullName>
        <ecNumber evidence="10">3.1.3.9</ecNumber>
    </recommendedName>
</protein>
<dbReference type="PANTHER" id="PTHR12591:SF2">
    <property type="entry name" value="GLUCOSE-6-PHOSPHATASE 3"/>
    <property type="match status" value="1"/>
</dbReference>
<evidence type="ECO:0000256" key="1">
    <source>
        <dbReference type="ARBA" id="ARBA00004477"/>
    </source>
</evidence>
<dbReference type="InterPro" id="IPR036938">
    <property type="entry name" value="PAP2/HPO_sf"/>
</dbReference>
<dbReference type="FunFam" id="1.20.144.10:FF:000018">
    <property type="entry name" value="Glucose-6-phosphatase"/>
    <property type="match status" value="1"/>
</dbReference>
<keyword evidence="6 10" id="KW-0378">Hydrolase</keyword>
<dbReference type="EC" id="3.1.3.9" evidence="10"/>
<keyword evidence="9 10" id="KW-0472">Membrane</keyword>
<evidence type="ECO:0000256" key="10">
    <source>
        <dbReference type="PIRNR" id="PIRNR000905"/>
    </source>
</evidence>
<dbReference type="Pfam" id="PF01569">
    <property type="entry name" value="PAP2"/>
    <property type="match status" value="1"/>
</dbReference>
<dbReference type="GO" id="GO:0051156">
    <property type="term" value="P:glucose 6-phosphate metabolic process"/>
    <property type="evidence" value="ECO:0007669"/>
    <property type="project" value="TreeGrafter"/>
</dbReference>
<accession>A0A4W5KW63</accession>
<reference evidence="15" key="2">
    <citation type="submission" date="2025-08" db="UniProtKB">
        <authorList>
            <consortium name="Ensembl"/>
        </authorList>
    </citation>
    <scope>IDENTIFICATION</scope>
</reference>
<dbReference type="Gene3D" id="1.20.144.10">
    <property type="entry name" value="Phosphatidic acid phosphatase type 2/haloperoxidase"/>
    <property type="match status" value="1"/>
</dbReference>
<feature type="active site" description="Nucleophile" evidence="11">
    <location>
        <position position="168"/>
    </location>
</feature>
<sequence>MMEALHTQGIWIAEALQQRTKSQDKLWLIATHIGDPKAAFLLVFPLTYFLNRRTGFAVVWVAAISEWLNLVFKWMLFGERPFWWIGESRLFEKNPPKLHQFASTCETGPGSPSGHAMVTAAVWWVMASSLGSLLYSYTRSMLLSAVPYVLYLLGLVAVGFSRIFILAHFPHQVIAGSLTGFILGVVLSRQVPEGRPLVFFVSSSIGLLLSAFLIHSGLTRLGFDLSWSIALAKKWCSHSEWIRLDTAPFSSLTRDCGAILGLGLAQYWKPGGYTLPWAPRALCLALCSMALYHVHRLPLPIQPQPLFYFLFFIKFTIVPQVVMIYVPGFVHLLTHKKKKD</sequence>
<feature type="transmembrane region" description="Helical" evidence="13">
    <location>
        <begin position="57"/>
        <end position="77"/>
    </location>
</feature>
<comment type="pathway">
    <text evidence="2 10">Carbohydrate biosynthesis; gluconeogenesis.</text>
</comment>
<evidence type="ECO:0000256" key="7">
    <source>
        <dbReference type="ARBA" id="ARBA00022824"/>
    </source>
</evidence>
<evidence type="ECO:0000256" key="6">
    <source>
        <dbReference type="ARBA" id="ARBA00022801"/>
    </source>
</evidence>
<feature type="transmembrane region" description="Helical" evidence="13">
    <location>
        <begin position="116"/>
        <end position="136"/>
    </location>
</feature>
<dbReference type="Ensembl" id="ENSHHUT00000015051.1">
    <property type="protein sequence ID" value="ENSHHUP00000014560.1"/>
    <property type="gene ID" value="ENSHHUG00000009014.1"/>
</dbReference>
<dbReference type="GO" id="GO:0006094">
    <property type="term" value="P:gluconeogenesis"/>
    <property type="evidence" value="ECO:0007669"/>
    <property type="project" value="UniProtKB-UniRule"/>
</dbReference>
<evidence type="ECO:0000256" key="8">
    <source>
        <dbReference type="ARBA" id="ARBA00022989"/>
    </source>
</evidence>
<feature type="transmembrane region" description="Helical" evidence="13">
    <location>
        <begin position="306"/>
        <end position="326"/>
    </location>
</feature>
<feature type="binding site" evidence="12">
    <location>
        <position position="80"/>
    </location>
    <ligand>
        <name>substrate</name>
    </ligand>
</feature>
<evidence type="ECO:0000313" key="16">
    <source>
        <dbReference type="Proteomes" id="UP000314982"/>
    </source>
</evidence>
<evidence type="ECO:0000256" key="13">
    <source>
        <dbReference type="SAM" id="Phobius"/>
    </source>
</evidence>
<dbReference type="GO" id="GO:0005789">
    <property type="term" value="C:endoplasmic reticulum membrane"/>
    <property type="evidence" value="ECO:0007669"/>
    <property type="project" value="UniProtKB-SubCell"/>
</dbReference>
<evidence type="ECO:0000313" key="15">
    <source>
        <dbReference type="Ensembl" id="ENSHHUP00000014560.1"/>
    </source>
</evidence>
<dbReference type="SUPFAM" id="SSF48317">
    <property type="entry name" value="Acid phosphatase/Vanadium-dependent haloperoxidase"/>
    <property type="match status" value="1"/>
</dbReference>
<keyword evidence="7 10" id="KW-0256">Endoplasmic reticulum</keyword>
<dbReference type="Proteomes" id="UP000314982">
    <property type="component" value="Unassembled WGS sequence"/>
</dbReference>
<evidence type="ECO:0000256" key="11">
    <source>
        <dbReference type="PIRSR" id="PIRSR000905-1"/>
    </source>
</evidence>
<comment type="subcellular location">
    <subcellularLocation>
        <location evidence="1">Endoplasmic reticulum membrane</location>
        <topology evidence="1">Multi-pass membrane protein</topology>
    </subcellularLocation>
</comment>
<reference evidence="16" key="1">
    <citation type="submission" date="2018-06" db="EMBL/GenBank/DDBJ databases">
        <title>Genome assembly of Danube salmon.</title>
        <authorList>
            <person name="Macqueen D.J."/>
            <person name="Gundappa M.K."/>
        </authorList>
    </citation>
    <scope>NUCLEOTIDE SEQUENCE [LARGE SCALE GENOMIC DNA]</scope>
</reference>
<feature type="binding site" evidence="12">
    <location>
        <position position="162"/>
    </location>
    <ligand>
        <name>substrate</name>
    </ligand>
</feature>
<keyword evidence="5 13" id="KW-0812">Transmembrane</keyword>
<evidence type="ECO:0000256" key="4">
    <source>
        <dbReference type="ARBA" id="ARBA00022432"/>
    </source>
</evidence>
<dbReference type="STRING" id="62062.ENSHHUP00000014560"/>
<name>A0A4W5KW63_9TELE</name>
<feature type="active site" description="Proton donor" evidence="11">
    <location>
        <position position="115"/>
    </location>
</feature>
<dbReference type="GO" id="GO:0004346">
    <property type="term" value="F:glucose-6-phosphatase activity"/>
    <property type="evidence" value="ECO:0007669"/>
    <property type="project" value="UniProtKB-EC"/>
</dbReference>
<dbReference type="SMART" id="SM00014">
    <property type="entry name" value="acidPPc"/>
    <property type="match status" value="1"/>
</dbReference>
<keyword evidence="8 13" id="KW-1133">Transmembrane helix</keyword>